<evidence type="ECO:0000256" key="8">
    <source>
        <dbReference type="ARBA" id="ARBA00022833"/>
    </source>
</evidence>
<dbReference type="NCBIfam" id="NF002826">
    <property type="entry name" value="PRK03001.1"/>
    <property type="match status" value="1"/>
</dbReference>
<keyword evidence="5 12" id="KW-0812">Transmembrane</keyword>
<evidence type="ECO:0000256" key="3">
    <source>
        <dbReference type="ARBA" id="ARBA00022475"/>
    </source>
</evidence>
<gene>
    <name evidence="12" type="primary">htpX</name>
    <name evidence="14" type="ORF">CK503_04490</name>
</gene>
<evidence type="ECO:0000313" key="14">
    <source>
        <dbReference type="EMBL" id="PAU94738.1"/>
    </source>
</evidence>
<evidence type="ECO:0000256" key="7">
    <source>
        <dbReference type="ARBA" id="ARBA00022801"/>
    </source>
</evidence>
<evidence type="ECO:0000313" key="15">
    <source>
        <dbReference type="Proteomes" id="UP000218831"/>
    </source>
</evidence>
<dbReference type="Gene3D" id="3.30.2010.10">
    <property type="entry name" value="Metalloproteases ('zincins'), catalytic domain"/>
    <property type="match status" value="1"/>
</dbReference>
<evidence type="ECO:0000256" key="2">
    <source>
        <dbReference type="ARBA" id="ARBA00009779"/>
    </source>
</evidence>
<feature type="binding site" evidence="12">
    <location>
        <position position="202"/>
    </location>
    <ligand>
        <name>Zn(2+)</name>
        <dbReference type="ChEBI" id="CHEBI:29105"/>
        <note>catalytic</note>
    </ligand>
</feature>
<keyword evidence="15" id="KW-1185">Reference proteome</keyword>
<dbReference type="InterPro" id="IPR022919">
    <property type="entry name" value="Pept_M48_protease_HtpX"/>
</dbReference>
<comment type="caution">
    <text evidence="14">The sequence shown here is derived from an EMBL/GenBank/DDBJ whole genome shotgun (WGS) entry which is preliminary data.</text>
</comment>
<dbReference type="GO" id="GO:0006508">
    <property type="term" value="P:proteolysis"/>
    <property type="evidence" value="ECO:0007669"/>
    <property type="project" value="UniProtKB-KW"/>
</dbReference>
<dbReference type="GO" id="GO:0008270">
    <property type="term" value="F:zinc ion binding"/>
    <property type="evidence" value="ECO:0007669"/>
    <property type="project" value="UniProtKB-UniRule"/>
</dbReference>
<feature type="binding site" evidence="12">
    <location>
        <position position="136"/>
    </location>
    <ligand>
        <name>Zn(2+)</name>
        <dbReference type="ChEBI" id="CHEBI:29105"/>
        <note>catalytic</note>
    </ligand>
</feature>
<proteinExistence type="inferred from homology"/>
<reference evidence="14 15" key="1">
    <citation type="submission" date="2017-08" db="EMBL/GenBank/DDBJ databases">
        <title>Aliifodinibius alkalisoli sp. nov., isolated from saline alkaline soil.</title>
        <authorList>
            <person name="Liu D."/>
            <person name="Zhang G."/>
        </authorList>
    </citation>
    <scope>NUCLEOTIDE SEQUENCE [LARGE SCALE GENOMIC DNA]</scope>
    <source>
        <strain evidence="14 15">WN023</strain>
    </source>
</reference>
<dbReference type="Proteomes" id="UP000218831">
    <property type="component" value="Unassembled WGS sequence"/>
</dbReference>
<feature type="domain" description="Peptidase M48" evidence="13">
    <location>
        <begin position="69"/>
        <end position="279"/>
    </location>
</feature>
<evidence type="ECO:0000256" key="6">
    <source>
        <dbReference type="ARBA" id="ARBA00022723"/>
    </source>
</evidence>
<feature type="transmembrane region" description="Helical" evidence="12">
    <location>
        <begin position="9"/>
        <end position="26"/>
    </location>
</feature>
<dbReference type="PANTHER" id="PTHR43221">
    <property type="entry name" value="PROTEASE HTPX"/>
    <property type="match status" value="1"/>
</dbReference>
<dbReference type="EC" id="3.4.24.-" evidence="12"/>
<comment type="subcellular location">
    <subcellularLocation>
        <location evidence="1 12">Cell membrane</location>
        <topology evidence="1 12">Multi-pass membrane protein</topology>
    </subcellularLocation>
</comment>
<keyword evidence="11 12" id="KW-0472">Membrane</keyword>
<dbReference type="InterPro" id="IPR001915">
    <property type="entry name" value="Peptidase_M48"/>
</dbReference>
<dbReference type="OrthoDB" id="9810445at2"/>
<dbReference type="AlphaFoldDB" id="A0A2A2GBL4"/>
<feature type="transmembrane region" description="Helical" evidence="12">
    <location>
        <begin position="177"/>
        <end position="197"/>
    </location>
</feature>
<dbReference type="GO" id="GO:0005886">
    <property type="term" value="C:plasma membrane"/>
    <property type="evidence" value="ECO:0007669"/>
    <property type="project" value="UniProtKB-SubCell"/>
</dbReference>
<feature type="active site" evidence="12">
    <location>
        <position position="133"/>
    </location>
</feature>
<evidence type="ECO:0000256" key="9">
    <source>
        <dbReference type="ARBA" id="ARBA00022989"/>
    </source>
</evidence>
<keyword evidence="10 12" id="KW-0482">Metalloprotease</keyword>
<dbReference type="RefSeq" id="WP_095605604.1">
    <property type="nucleotide sequence ID" value="NZ_NSKE01000003.1"/>
</dbReference>
<keyword evidence="4 12" id="KW-0645">Protease</keyword>
<evidence type="ECO:0000259" key="13">
    <source>
        <dbReference type="Pfam" id="PF01435"/>
    </source>
</evidence>
<comment type="cofactor">
    <cofactor evidence="12">
        <name>Zn(2+)</name>
        <dbReference type="ChEBI" id="CHEBI:29105"/>
    </cofactor>
    <text evidence="12">Binds 1 zinc ion per subunit.</text>
</comment>
<keyword evidence="7 12" id="KW-0378">Hydrolase</keyword>
<dbReference type="Pfam" id="PF01435">
    <property type="entry name" value="Peptidase_M48"/>
    <property type="match status" value="1"/>
</dbReference>
<protein>
    <recommendedName>
        <fullName evidence="12">Protease HtpX homolog</fullName>
        <ecNumber evidence="12">3.4.24.-</ecNumber>
    </recommendedName>
</protein>
<feature type="binding site" evidence="12">
    <location>
        <position position="132"/>
    </location>
    <ligand>
        <name>Zn(2+)</name>
        <dbReference type="ChEBI" id="CHEBI:29105"/>
        <note>catalytic</note>
    </ligand>
</feature>
<feature type="transmembrane region" description="Helical" evidence="12">
    <location>
        <begin position="32"/>
        <end position="48"/>
    </location>
</feature>
<keyword evidence="9 12" id="KW-1133">Transmembrane helix</keyword>
<keyword evidence="3 12" id="KW-1003">Cell membrane</keyword>
<evidence type="ECO:0000256" key="10">
    <source>
        <dbReference type="ARBA" id="ARBA00023049"/>
    </source>
</evidence>
<evidence type="ECO:0000256" key="12">
    <source>
        <dbReference type="HAMAP-Rule" id="MF_00188"/>
    </source>
</evidence>
<accession>A0A2A2GBL4</accession>
<dbReference type="EMBL" id="NSKE01000003">
    <property type="protein sequence ID" value="PAU94738.1"/>
    <property type="molecule type" value="Genomic_DNA"/>
</dbReference>
<organism evidence="14 15">
    <name type="scientific">Fodinibius salipaludis</name>
    <dbReference type="NCBI Taxonomy" id="2032627"/>
    <lineage>
        <taxon>Bacteria</taxon>
        <taxon>Pseudomonadati</taxon>
        <taxon>Balneolota</taxon>
        <taxon>Balneolia</taxon>
        <taxon>Balneolales</taxon>
        <taxon>Balneolaceae</taxon>
        <taxon>Fodinibius</taxon>
    </lineage>
</organism>
<name>A0A2A2GBL4_9BACT</name>
<feature type="transmembrane region" description="Helical" evidence="12">
    <location>
        <begin position="142"/>
        <end position="165"/>
    </location>
</feature>
<comment type="similarity">
    <text evidence="2 12">Belongs to the peptidase M48B family.</text>
</comment>
<dbReference type="CDD" id="cd07336">
    <property type="entry name" value="M48B_HtpX_like"/>
    <property type="match status" value="1"/>
</dbReference>
<evidence type="ECO:0000256" key="1">
    <source>
        <dbReference type="ARBA" id="ARBA00004651"/>
    </source>
</evidence>
<dbReference type="HAMAP" id="MF_00188">
    <property type="entry name" value="Pept_M48_protease_HtpX"/>
    <property type="match status" value="1"/>
</dbReference>
<sequence>MNRNSLRTVFLMTLAAVLFMLVGQILGGSTGLVIAFIFAMGMNFFSYWKSDKMVLRMYNAEPVDQRSHPALYNMIEELARKADLPMPAVYIIPQNQPNAFATGRNPKNAAVAVTEGIMQALNEDELRAVIAHELAHIQNRDILTQTIVTTVVSALTMLAQFAYFIPIGGSDRGSNPLVALIVLITAPIAASMLQAAISRTREYEADRVGAEICGQPNQLASALQRIEKAAQQIPMNVSDTAMRSTSHMFPVNPFSGGSFMSLFSTHPETEDRVERLMHMQRTGEYLFE</sequence>
<evidence type="ECO:0000256" key="4">
    <source>
        <dbReference type="ARBA" id="ARBA00022670"/>
    </source>
</evidence>
<evidence type="ECO:0000256" key="5">
    <source>
        <dbReference type="ARBA" id="ARBA00022692"/>
    </source>
</evidence>
<keyword evidence="6 12" id="KW-0479">Metal-binding</keyword>
<dbReference type="InterPro" id="IPR050083">
    <property type="entry name" value="HtpX_protease"/>
</dbReference>
<keyword evidence="8 12" id="KW-0862">Zinc</keyword>
<dbReference type="PANTHER" id="PTHR43221:SF1">
    <property type="entry name" value="PROTEASE HTPX"/>
    <property type="match status" value="1"/>
</dbReference>
<evidence type="ECO:0000256" key="11">
    <source>
        <dbReference type="ARBA" id="ARBA00023136"/>
    </source>
</evidence>
<dbReference type="GO" id="GO:0004222">
    <property type="term" value="F:metalloendopeptidase activity"/>
    <property type="evidence" value="ECO:0007669"/>
    <property type="project" value="UniProtKB-UniRule"/>
</dbReference>